<evidence type="ECO:0000256" key="8">
    <source>
        <dbReference type="ARBA" id="ARBA00022679"/>
    </source>
</evidence>
<dbReference type="PANTHER" id="PTHR48053:SF159">
    <property type="entry name" value="PROTEIN KINASE DOMAIN-CONTAINING PROTEIN"/>
    <property type="match status" value="1"/>
</dbReference>
<keyword evidence="18" id="KW-1015">Disulfide bond</keyword>
<name>A0AAV1C1D1_OLDCO</name>
<dbReference type="InterPro" id="IPR001611">
    <property type="entry name" value="Leu-rich_rpt"/>
</dbReference>
<keyword evidence="12" id="KW-0547">Nucleotide-binding</keyword>
<evidence type="ECO:0000256" key="13">
    <source>
        <dbReference type="ARBA" id="ARBA00022777"/>
    </source>
</evidence>
<evidence type="ECO:0000256" key="2">
    <source>
        <dbReference type="ARBA" id="ARBA00008684"/>
    </source>
</evidence>
<evidence type="ECO:0000313" key="26">
    <source>
        <dbReference type="EMBL" id="CAI9088968.1"/>
    </source>
</evidence>
<evidence type="ECO:0000256" key="16">
    <source>
        <dbReference type="ARBA" id="ARBA00022989"/>
    </source>
</evidence>
<feature type="compositionally biased region" description="Low complexity" evidence="23">
    <location>
        <begin position="1084"/>
        <end position="1096"/>
    </location>
</feature>
<dbReference type="InterPro" id="IPR000719">
    <property type="entry name" value="Prot_kinase_dom"/>
</dbReference>
<dbReference type="InterPro" id="IPR011009">
    <property type="entry name" value="Kinase-like_dom_sf"/>
</dbReference>
<evidence type="ECO:0000256" key="18">
    <source>
        <dbReference type="ARBA" id="ARBA00023157"/>
    </source>
</evidence>
<evidence type="ECO:0000256" key="5">
    <source>
        <dbReference type="ARBA" id="ARBA00022527"/>
    </source>
</evidence>
<dbReference type="GO" id="GO:0010082">
    <property type="term" value="P:regulation of root meristem growth"/>
    <property type="evidence" value="ECO:0007669"/>
    <property type="project" value="UniProtKB-ARBA"/>
</dbReference>
<dbReference type="Gene3D" id="1.10.510.10">
    <property type="entry name" value="Transferase(Phosphotransferase) domain 1"/>
    <property type="match status" value="1"/>
</dbReference>
<evidence type="ECO:0000256" key="24">
    <source>
        <dbReference type="SAM" id="Phobius"/>
    </source>
</evidence>
<dbReference type="FunFam" id="3.80.10.10:FF:000177">
    <property type="entry name" value="Leucine-rich repeat receptor-like serine/threonine-protein kinase At1g17230"/>
    <property type="match status" value="1"/>
</dbReference>
<dbReference type="FunFam" id="3.30.200.20:FF:000219">
    <property type="entry name" value="Leucine-rich repeat receptor-like serine/threonine-protein kinase"/>
    <property type="match status" value="1"/>
</dbReference>
<feature type="transmembrane region" description="Helical" evidence="24">
    <location>
        <begin position="740"/>
        <end position="762"/>
    </location>
</feature>
<keyword evidence="4" id="KW-1003">Cell membrane</keyword>
<comment type="similarity">
    <text evidence="2">Belongs to the protein kinase superfamily. Ser/Thr protein kinase family.</text>
</comment>
<evidence type="ECO:0000256" key="21">
    <source>
        <dbReference type="ARBA" id="ARBA00047899"/>
    </source>
</evidence>
<keyword evidence="14" id="KW-0067">ATP-binding</keyword>
<dbReference type="FunFam" id="3.80.10.10:FF:000775">
    <property type="entry name" value="Predicted protein"/>
    <property type="match status" value="1"/>
</dbReference>
<dbReference type="GO" id="GO:0004674">
    <property type="term" value="F:protein serine/threonine kinase activity"/>
    <property type="evidence" value="ECO:0007669"/>
    <property type="project" value="UniProtKB-KW"/>
</dbReference>
<dbReference type="GO" id="GO:0005524">
    <property type="term" value="F:ATP binding"/>
    <property type="evidence" value="ECO:0007669"/>
    <property type="project" value="UniProtKB-KW"/>
</dbReference>
<comment type="catalytic activity">
    <reaction evidence="22">
        <text>L-seryl-[protein] + ATP = O-phospho-L-seryl-[protein] + ADP + H(+)</text>
        <dbReference type="Rhea" id="RHEA:17989"/>
        <dbReference type="Rhea" id="RHEA-COMP:9863"/>
        <dbReference type="Rhea" id="RHEA-COMP:11604"/>
        <dbReference type="ChEBI" id="CHEBI:15378"/>
        <dbReference type="ChEBI" id="CHEBI:29999"/>
        <dbReference type="ChEBI" id="CHEBI:30616"/>
        <dbReference type="ChEBI" id="CHEBI:83421"/>
        <dbReference type="ChEBI" id="CHEBI:456216"/>
        <dbReference type="EC" id="2.7.11.1"/>
    </reaction>
</comment>
<keyword evidence="19" id="KW-0675">Receptor</keyword>
<evidence type="ECO:0000256" key="1">
    <source>
        <dbReference type="ARBA" id="ARBA00004251"/>
    </source>
</evidence>
<keyword evidence="6" id="KW-0597">Phosphoprotein</keyword>
<dbReference type="SUPFAM" id="SSF52058">
    <property type="entry name" value="L domain-like"/>
    <property type="match status" value="2"/>
</dbReference>
<keyword evidence="7" id="KW-0433">Leucine-rich repeat</keyword>
<evidence type="ECO:0000256" key="10">
    <source>
        <dbReference type="ARBA" id="ARBA00022729"/>
    </source>
</evidence>
<dbReference type="InterPro" id="IPR013210">
    <property type="entry name" value="LRR_N_plant-typ"/>
</dbReference>
<gene>
    <name evidence="26" type="ORF">OLC1_LOCUS1416</name>
</gene>
<evidence type="ECO:0000256" key="11">
    <source>
        <dbReference type="ARBA" id="ARBA00022737"/>
    </source>
</evidence>
<dbReference type="FunFam" id="1.10.510.10:FF:000365">
    <property type="entry name" value="Leucine-rich repeat receptor-like serine/threonine-protein kinase At1g17230"/>
    <property type="match status" value="1"/>
</dbReference>
<sequence length="1110" mass="122797">MGICRVSVFGKNSFRLLMIIFCMIISVQALNKEGVFLLEFKKSLIDPNGNLQGWNALDVNPCNWTGIGCSDDYKVTSVHLNGLNLSGTLSSSICNLPYLTDLNVSTNFISGSIPPDLAFCQSLEVLDLCTNRFYSEFPSQLYKIAFLRQLYLCENYIFGGVPQEIGYMSSIEELVIYSNNLTGTIPSSIGRLKQLRIIRAGRNFLSGPIPDEISECESLEVLGLAENMLEGSFPIELQKLGKLTNLILWKNNFFGQIPPEIGNFSSLELLALHQNAFIGSLPKELGKLGQLKRLYIYTNQLNGTIPPELGNCSSAVEIDLSENHLSGFIPKELGQIPDLRLLYLFENLLQGEIPKELGQLQQLWKLDLSINNLTGTIPEELQNLRKLEHLQLFDNHLDGNIPELMGQNSNLTVVDLSKNNLVGSIPAEICRSQNLSFLSLGYNKLTGNIPHGLKTCKSLETLMLGDNLLTGSLPTELSKLQHLSALELYQNRFSGLIPPEVGNFNNLERLLLADNYFFGKIPPEIGNLVKLVAFNVSGNRLSGRIPRELGKCVKLQRLDLSGNYFAGYLPEEIGMLTNLELLKLSDNRFTGPIPSSLGDLIRLTDLQMGGNFFFGSIPVELGKLTSLQICLNISHNMLNGTIPVNLGNLQMLEYLYLNDNELVGEIPSAVGGLVSLTVCNVSNNNLVGMVPNNPTFEKMDSSNFVGNAGLCRFRCHLPSTNPSYTPGWNWLKESSSKQKIVTIVSAVVGLISLTFIVALCWVMKRQKPPSFVSAEDESRPDILESYYFPKEGFAYQDLVEATGNFSDSAVIGRGACGTVYKAEMVNGDVIAVKKLKSRGEGPSSDNSFHAEVSTLGKIRHRNIVKLFGFCYQQDSNLLLYEYMENGSLGELLHVNQKCVLNWNERYKIALGAAEGLCYLHHDCKPQIIHRDIKSNNILLDESFQAHVGDFGLAKLIDLSYSKSMSAVAGSYGYIAPEYAYTMKVTEKCDIYSFGVVLLELITGKSPVQPLDQGGDLVTWVKQSIHKVVELSEIYDKRLDLISVRNLEEISLVLKIALFCTSTSPLSRPTMREVVAMLIDAREGTTISSPSSPTSETPLDENSACKGYEEP</sequence>
<reference evidence="26" key="1">
    <citation type="submission" date="2023-03" db="EMBL/GenBank/DDBJ databases">
        <authorList>
            <person name="Julca I."/>
        </authorList>
    </citation>
    <scope>NUCLEOTIDE SEQUENCE</scope>
</reference>
<dbReference type="GO" id="GO:0006952">
    <property type="term" value="P:defense response"/>
    <property type="evidence" value="ECO:0007669"/>
    <property type="project" value="UniProtKB-ARBA"/>
</dbReference>
<dbReference type="AlphaFoldDB" id="A0AAV1C1D1"/>
<evidence type="ECO:0000256" key="22">
    <source>
        <dbReference type="ARBA" id="ARBA00048679"/>
    </source>
</evidence>
<dbReference type="Pfam" id="PF08263">
    <property type="entry name" value="LRRNT_2"/>
    <property type="match status" value="1"/>
</dbReference>
<dbReference type="InterPro" id="IPR008271">
    <property type="entry name" value="Ser/Thr_kinase_AS"/>
</dbReference>
<dbReference type="PROSITE" id="PS00108">
    <property type="entry name" value="PROTEIN_KINASE_ST"/>
    <property type="match status" value="1"/>
</dbReference>
<comment type="catalytic activity">
    <reaction evidence="21">
        <text>L-threonyl-[protein] + ATP = O-phospho-L-threonyl-[protein] + ADP + H(+)</text>
        <dbReference type="Rhea" id="RHEA:46608"/>
        <dbReference type="Rhea" id="RHEA-COMP:11060"/>
        <dbReference type="Rhea" id="RHEA-COMP:11605"/>
        <dbReference type="ChEBI" id="CHEBI:15378"/>
        <dbReference type="ChEBI" id="CHEBI:30013"/>
        <dbReference type="ChEBI" id="CHEBI:30616"/>
        <dbReference type="ChEBI" id="CHEBI:61977"/>
        <dbReference type="ChEBI" id="CHEBI:456216"/>
        <dbReference type="EC" id="2.7.11.1"/>
    </reaction>
</comment>
<keyword evidence="11" id="KW-0677">Repeat</keyword>
<proteinExistence type="inferred from homology"/>
<dbReference type="InterPro" id="IPR051716">
    <property type="entry name" value="Plant_RL_S/T_kinase"/>
</dbReference>
<keyword evidence="17 24" id="KW-0472">Membrane</keyword>
<dbReference type="Pfam" id="PF23598">
    <property type="entry name" value="LRR_14"/>
    <property type="match status" value="1"/>
</dbReference>
<evidence type="ECO:0000256" key="17">
    <source>
        <dbReference type="ARBA" id="ARBA00023136"/>
    </source>
</evidence>
<keyword evidence="27" id="KW-1185">Reference proteome</keyword>
<evidence type="ECO:0000256" key="23">
    <source>
        <dbReference type="SAM" id="MobiDB-lite"/>
    </source>
</evidence>
<dbReference type="Pfam" id="PF00069">
    <property type="entry name" value="Pkinase"/>
    <property type="match status" value="1"/>
</dbReference>
<dbReference type="InterPro" id="IPR055414">
    <property type="entry name" value="LRR_R13L4/SHOC2-like"/>
</dbReference>
<dbReference type="GO" id="GO:0005886">
    <property type="term" value="C:plasma membrane"/>
    <property type="evidence" value="ECO:0007669"/>
    <property type="project" value="UniProtKB-SubCell"/>
</dbReference>
<dbReference type="SMART" id="SM00369">
    <property type="entry name" value="LRR_TYP"/>
    <property type="match status" value="9"/>
</dbReference>
<dbReference type="GO" id="GO:0051707">
    <property type="term" value="P:response to other organism"/>
    <property type="evidence" value="ECO:0007669"/>
    <property type="project" value="UniProtKB-ARBA"/>
</dbReference>
<evidence type="ECO:0000256" key="7">
    <source>
        <dbReference type="ARBA" id="ARBA00022614"/>
    </source>
</evidence>
<dbReference type="GO" id="GO:0010074">
    <property type="term" value="P:maintenance of meristem identity"/>
    <property type="evidence" value="ECO:0007669"/>
    <property type="project" value="UniProtKB-ARBA"/>
</dbReference>
<comment type="subcellular location">
    <subcellularLocation>
        <location evidence="1">Cell membrane</location>
        <topology evidence="1">Single-pass type I membrane protein</topology>
    </subcellularLocation>
</comment>
<organism evidence="26 27">
    <name type="scientific">Oldenlandia corymbosa var. corymbosa</name>
    <dbReference type="NCBI Taxonomy" id="529605"/>
    <lineage>
        <taxon>Eukaryota</taxon>
        <taxon>Viridiplantae</taxon>
        <taxon>Streptophyta</taxon>
        <taxon>Embryophyta</taxon>
        <taxon>Tracheophyta</taxon>
        <taxon>Spermatophyta</taxon>
        <taxon>Magnoliopsida</taxon>
        <taxon>eudicotyledons</taxon>
        <taxon>Gunneridae</taxon>
        <taxon>Pentapetalae</taxon>
        <taxon>asterids</taxon>
        <taxon>lamiids</taxon>
        <taxon>Gentianales</taxon>
        <taxon>Rubiaceae</taxon>
        <taxon>Rubioideae</taxon>
        <taxon>Spermacoceae</taxon>
        <taxon>Hedyotis-Oldenlandia complex</taxon>
        <taxon>Oldenlandia</taxon>
    </lineage>
</organism>
<evidence type="ECO:0000256" key="9">
    <source>
        <dbReference type="ARBA" id="ARBA00022692"/>
    </source>
</evidence>
<feature type="transmembrane region" description="Helical" evidence="24">
    <location>
        <begin position="12"/>
        <end position="30"/>
    </location>
</feature>
<keyword evidence="5" id="KW-0723">Serine/threonine-protein kinase</keyword>
<dbReference type="Gene3D" id="3.30.200.20">
    <property type="entry name" value="Phosphorylase Kinase, domain 1"/>
    <property type="match status" value="1"/>
</dbReference>
<accession>A0AAV1C1D1</accession>
<keyword evidence="8" id="KW-0808">Transferase</keyword>
<dbReference type="Proteomes" id="UP001161247">
    <property type="component" value="Chromosome 1"/>
</dbReference>
<keyword evidence="13" id="KW-0418">Kinase</keyword>
<keyword evidence="16 24" id="KW-1133">Transmembrane helix</keyword>
<evidence type="ECO:0000256" key="4">
    <source>
        <dbReference type="ARBA" id="ARBA00022475"/>
    </source>
</evidence>
<dbReference type="InterPro" id="IPR003591">
    <property type="entry name" value="Leu-rich_rpt_typical-subtyp"/>
</dbReference>
<protein>
    <recommendedName>
        <fullName evidence="3">non-specific serine/threonine protein kinase</fullName>
        <ecNumber evidence="3">2.7.11.1</ecNumber>
    </recommendedName>
</protein>
<evidence type="ECO:0000259" key="25">
    <source>
        <dbReference type="SMART" id="SM00220"/>
    </source>
</evidence>
<evidence type="ECO:0000256" key="12">
    <source>
        <dbReference type="ARBA" id="ARBA00022741"/>
    </source>
</evidence>
<dbReference type="Pfam" id="PF00560">
    <property type="entry name" value="LRR_1"/>
    <property type="match status" value="8"/>
</dbReference>
<dbReference type="FunFam" id="3.80.10.10:FF:000588">
    <property type="entry name" value="Leucine-rich repeat receptor-like serine/threonine-protein kinase isoform B"/>
    <property type="match status" value="1"/>
</dbReference>
<evidence type="ECO:0000256" key="19">
    <source>
        <dbReference type="ARBA" id="ARBA00023170"/>
    </source>
</evidence>
<evidence type="ECO:0000256" key="14">
    <source>
        <dbReference type="ARBA" id="ARBA00022840"/>
    </source>
</evidence>
<dbReference type="EC" id="2.7.11.1" evidence="3"/>
<dbReference type="SUPFAM" id="SSF56112">
    <property type="entry name" value="Protein kinase-like (PK-like)"/>
    <property type="match status" value="1"/>
</dbReference>
<dbReference type="InterPro" id="IPR032675">
    <property type="entry name" value="LRR_dom_sf"/>
</dbReference>
<keyword evidence="15" id="KW-0832">Ubl conjugation</keyword>
<evidence type="ECO:0000256" key="6">
    <source>
        <dbReference type="ARBA" id="ARBA00022553"/>
    </source>
</evidence>
<dbReference type="EMBL" id="OX459118">
    <property type="protein sequence ID" value="CAI9088968.1"/>
    <property type="molecule type" value="Genomic_DNA"/>
</dbReference>
<evidence type="ECO:0000313" key="27">
    <source>
        <dbReference type="Proteomes" id="UP001161247"/>
    </source>
</evidence>
<feature type="domain" description="Protein kinase" evidence="25">
    <location>
        <begin position="805"/>
        <end position="1077"/>
    </location>
</feature>
<dbReference type="SMART" id="SM00220">
    <property type="entry name" value="S_TKc"/>
    <property type="match status" value="1"/>
</dbReference>
<evidence type="ECO:0000256" key="20">
    <source>
        <dbReference type="ARBA" id="ARBA00023180"/>
    </source>
</evidence>
<evidence type="ECO:0000256" key="3">
    <source>
        <dbReference type="ARBA" id="ARBA00012513"/>
    </source>
</evidence>
<feature type="region of interest" description="Disordered" evidence="23">
    <location>
        <begin position="1084"/>
        <end position="1110"/>
    </location>
</feature>
<keyword evidence="9 24" id="KW-0812">Transmembrane</keyword>
<keyword evidence="20" id="KW-0325">Glycoprotein</keyword>
<keyword evidence="10" id="KW-0732">Signal</keyword>
<dbReference type="FunFam" id="3.80.10.10:FF:000430">
    <property type="entry name" value="Leucine-rich repeat receptor-like protein kinase PEPR1"/>
    <property type="match status" value="1"/>
</dbReference>
<evidence type="ECO:0000256" key="15">
    <source>
        <dbReference type="ARBA" id="ARBA00022843"/>
    </source>
</evidence>
<dbReference type="PANTHER" id="PTHR48053">
    <property type="entry name" value="LEUCINE RICH REPEAT FAMILY PROTEIN, EXPRESSED"/>
    <property type="match status" value="1"/>
</dbReference>
<dbReference type="Gene3D" id="3.80.10.10">
    <property type="entry name" value="Ribonuclease Inhibitor"/>
    <property type="match status" value="4"/>
</dbReference>